<dbReference type="STRING" id="7176.B0X2A5"/>
<feature type="compositionally biased region" description="Basic residues" evidence="1">
    <location>
        <begin position="198"/>
        <end position="215"/>
    </location>
</feature>
<name>B0X2A5_CULQU</name>
<dbReference type="InterPro" id="IPR027417">
    <property type="entry name" value="P-loop_NTPase"/>
</dbReference>
<feature type="compositionally biased region" description="Basic and acidic residues" evidence="1">
    <location>
        <begin position="216"/>
        <end position="226"/>
    </location>
</feature>
<dbReference type="Proteomes" id="UP000002320">
    <property type="component" value="Unassembled WGS sequence"/>
</dbReference>
<organism>
    <name type="scientific">Culex quinquefasciatus</name>
    <name type="common">Southern house mosquito</name>
    <name type="synonym">Culex pungens</name>
    <dbReference type="NCBI Taxonomy" id="7176"/>
    <lineage>
        <taxon>Eukaryota</taxon>
        <taxon>Metazoa</taxon>
        <taxon>Ecdysozoa</taxon>
        <taxon>Arthropoda</taxon>
        <taxon>Hexapoda</taxon>
        <taxon>Insecta</taxon>
        <taxon>Pterygota</taxon>
        <taxon>Neoptera</taxon>
        <taxon>Endopterygota</taxon>
        <taxon>Diptera</taxon>
        <taxon>Nematocera</taxon>
        <taxon>Culicoidea</taxon>
        <taxon>Culicidae</taxon>
        <taxon>Culicinae</taxon>
        <taxon>Culicini</taxon>
        <taxon>Culex</taxon>
        <taxon>Culex</taxon>
    </lineage>
</organism>
<evidence type="ECO:0000256" key="1">
    <source>
        <dbReference type="SAM" id="MobiDB-lite"/>
    </source>
</evidence>
<keyword evidence="4" id="KW-1185">Reference proteome</keyword>
<evidence type="ECO:0000313" key="4">
    <source>
        <dbReference type="Proteomes" id="UP000002320"/>
    </source>
</evidence>
<reference evidence="3" key="2">
    <citation type="submission" date="2020-05" db="UniProtKB">
        <authorList>
            <consortium name="EnsemblMetazoa"/>
        </authorList>
    </citation>
    <scope>IDENTIFICATION</scope>
    <source>
        <strain evidence="3">JHB</strain>
    </source>
</reference>
<dbReference type="VEuPathDB" id="VectorBase:CPIJ013798"/>
<dbReference type="EnsemblMetazoa" id="CPIJ013798-RA">
    <property type="protein sequence ID" value="CPIJ013798-PA"/>
    <property type="gene ID" value="CPIJ013798"/>
</dbReference>
<feature type="compositionally biased region" description="Basic and acidic residues" evidence="1">
    <location>
        <begin position="125"/>
        <end position="137"/>
    </location>
</feature>
<accession>B0X2A5</accession>
<evidence type="ECO:0000313" key="3">
    <source>
        <dbReference type="EnsemblMetazoa" id="CPIJ013798-PA"/>
    </source>
</evidence>
<feature type="region of interest" description="Disordered" evidence="1">
    <location>
        <begin position="117"/>
        <end position="137"/>
    </location>
</feature>
<reference evidence="2" key="1">
    <citation type="submission" date="2007-03" db="EMBL/GenBank/DDBJ databases">
        <title>Annotation of Culex pipiens quinquefasciatus.</title>
        <authorList>
            <consortium name="The Broad Institute Genome Sequencing Platform"/>
            <person name="Atkinson P.W."/>
            <person name="Hemingway J."/>
            <person name="Christensen B.M."/>
            <person name="Higgs S."/>
            <person name="Kodira C."/>
            <person name="Hannick L."/>
            <person name="Megy K."/>
            <person name="O'Leary S."/>
            <person name="Pearson M."/>
            <person name="Haas B.J."/>
            <person name="Mauceli E."/>
            <person name="Wortman J.R."/>
            <person name="Lee N.H."/>
            <person name="Guigo R."/>
            <person name="Stanke M."/>
            <person name="Alvarado L."/>
            <person name="Amedeo P."/>
            <person name="Antoine C.H."/>
            <person name="Arensburger P."/>
            <person name="Bidwell S.L."/>
            <person name="Crawford M."/>
            <person name="Camaro F."/>
            <person name="Devon K."/>
            <person name="Engels R."/>
            <person name="Hammond M."/>
            <person name="Howarth C."/>
            <person name="Koehrsen M."/>
            <person name="Lawson D."/>
            <person name="Montgomery P."/>
            <person name="Nene V."/>
            <person name="Nusbaum C."/>
            <person name="Puiu D."/>
            <person name="Romero-Severson J."/>
            <person name="Severson D.W."/>
            <person name="Shumway M."/>
            <person name="Sisk P."/>
            <person name="Stolte C."/>
            <person name="Zeng Q."/>
            <person name="Eisenstadt E."/>
            <person name="Fraser-Liggett C."/>
            <person name="Strausberg R."/>
            <person name="Galagan J."/>
            <person name="Birren B."/>
            <person name="Collins F.H."/>
        </authorList>
    </citation>
    <scope>NUCLEOTIDE SEQUENCE [LARGE SCALE GENOMIC DNA]</scope>
    <source>
        <strain evidence="2">JHB</strain>
    </source>
</reference>
<dbReference type="InParanoid" id="B0X2A5"/>
<dbReference type="KEGG" id="cqu:CpipJ_CPIJ013798"/>
<feature type="region of interest" description="Disordered" evidence="1">
    <location>
        <begin position="1"/>
        <end position="28"/>
    </location>
</feature>
<dbReference type="SUPFAM" id="SSF52540">
    <property type="entry name" value="P-loop containing nucleoside triphosphate hydrolases"/>
    <property type="match status" value="1"/>
</dbReference>
<dbReference type="HOGENOM" id="CLU_617138_0_0_1"/>
<evidence type="ECO:0000313" key="2">
    <source>
        <dbReference type="EMBL" id="EDS39128.1"/>
    </source>
</evidence>
<dbReference type="AlphaFoldDB" id="B0X2A5"/>
<feature type="compositionally biased region" description="Basic and acidic residues" evidence="1">
    <location>
        <begin position="1"/>
        <end position="11"/>
    </location>
</feature>
<dbReference type="OrthoDB" id="7778943at2759"/>
<dbReference type="EMBL" id="DS232284">
    <property type="protein sequence ID" value="EDS39128.1"/>
    <property type="molecule type" value="Genomic_DNA"/>
</dbReference>
<dbReference type="VEuPathDB" id="VectorBase:CQUJHB007764"/>
<feature type="region of interest" description="Disordered" evidence="1">
    <location>
        <begin position="157"/>
        <end position="231"/>
    </location>
</feature>
<proteinExistence type="predicted"/>
<gene>
    <name evidence="3" type="primary">6046618</name>
    <name evidence="2" type="ORF">CpipJ_CPIJ013798</name>
</gene>
<dbReference type="Gene3D" id="3.40.50.300">
    <property type="entry name" value="P-loop containing nucleotide triphosphate hydrolases"/>
    <property type="match status" value="1"/>
</dbReference>
<protein>
    <submittedName>
        <fullName evidence="2 3">Uncharacterized protein</fullName>
    </submittedName>
</protein>
<sequence>MREAKAKDRVAAKKAAGGDQNNVSDLESQYKDEFDSYLERLDEETTTPTILTTSMLANYDVLKPVQKYAIQIFLSGRDVKACTRTGSGKTATWNGSVIPRENGEIRRTTGRRIIQAPATEPPDWPLRERSGGRKFEGETGRKFELVVAPSRRGIGEGTILQSKWTRQAPATEGGGGGCPQEGQPAGKQLGAGDEKDQRRKRRRSSSSRANQRRKQLGAEDSTHGKNSDSYCAGRAVTTVAADGIHEPRKLTPHRHVPDPMKVDDLKLRQFLKEDAVVSLAVPSRVASEAGDTVSNATQARVSKNAQRQIIERARTACSADPKTIAELSVPENLRISLDGDKFYHGCVKSQKGQCAFLFTTEGDLRRMARATYWTGDGTFGLSPLLCQLYTLHCSVAPNHNTSVPAVSSVLQKRRTAVLESILTIANGMNISFRPKRIYTDFEQA</sequence>